<evidence type="ECO:0000313" key="2">
    <source>
        <dbReference type="EMBL" id="MEQ2264791.1"/>
    </source>
</evidence>
<dbReference type="Proteomes" id="UP001444071">
    <property type="component" value="Unassembled WGS sequence"/>
</dbReference>
<evidence type="ECO:0000313" key="3">
    <source>
        <dbReference type="Proteomes" id="UP001444071"/>
    </source>
</evidence>
<keyword evidence="3" id="KW-1185">Reference proteome</keyword>
<comment type="caution">
    <text evidence="2">The sequence shown here is derived from an EMBL/GenBank/DDBJ whole genome shotgun (WGS) entry which is preliminary data.</text>
</comment>
<protein>
    <submittedName>
        <fullName evidence="2">Uncharacterized protein</fullName>
    </submittedName>
</protein>
<keyword evidence="1" id="KW-0472">Membrane</keyword>
<proteinExistence type="predicted"/>
<accession>A0ABV0W5H4</accession>
<sequence>MAVFGELSQVSSAHTVLSIENVFPPILRDIAFLHLKYILQAFVQRMSFVKRSYFFIKNFPSLLKAKVAFEIGLLLIFAALALSTILYAVGRSAHIPSLVLGD</sequence>
<organism evidence="2 3">
    <name type="scientific">Xenotaenia resolanae</name>
    <dbReference type="NCBI Taxonomy" id="208358"/>
    <lineage>
        <taxon>Eukaryota</taxon>
        <taxon>Metazoa</taxon>
        <taxon>Chordata</taxon>
        <taxon>Craniata</taxon>
        <taxon>Vertebrata</taxon>
        <taxon>Euteleostomi</taxon>
        <taxon>Actinopterygii</taxon>
        <taxon>Neopterygii</taxon>
        <taxon>Teleostei</taxon>
        <taxon>Neoteleostei</taxon>
        <taxon>Acanthomorphata</taxon>
        <taxon>Ovalentaria</taxon>
        <taxon>Atherinomorphae</taxon>
        <taxon>Cyprinodontiformes</taxon>
        <taxon>Goodeidae</taxon>
        <taxon>Xenotaenia</taxon>
    </lineage>
</organism>
<reference evidence="2 3" key="1">
    <citation type="submission" date="2021-06" db="EMBL/GenBank/DDBJ databases">
        <authorList>
            <person name="Palmer J.M."/>
        </authorList>
    </citation>
    <scope>NUCLEOTIDE SEQUENCE [LARGE SCALE GENOMIC DNA]</scope>
    <source>
        <strain evidence="2 3">XR_2019</strain>
        <tissue evidence="2">Muscle</tissue>
    </source>
</reference>
<keyword evidence="1" id="KW-0812">Transmembrane</keyword>
<feature type="transmembrane region" description="Helical" evidence="1">
    <location>
        <begin position="67"/>
        <end position="89"/>
    </location>
</feature>
<name>A0ABV0W5H4_9TELE</name>
<evidence type="ECO:0000256" key="1">
    <source>
        <dbReference type="SAM" id="Phobius"/>
    </source>
</evidence>
<gene>
    <name evidence="2" type="ORF">XENORESO_020408</name>
</gene>
<dbReference type="EMBL" id="JAHRIM010030760">
    <property type="protein sequence ID" value="MEQ2264791.1"/>
    <property type="molecule type" value="Genomic_DNA"/>
</dbReference>
<keyword evidence="1" id="KW-1133">Transmembrane helix</keyword>